<evidence type="ECO:0000313" key="1">
    <source>
        <dbReference type="EnsemblPlants" id="OB11G26940.1"/>
    </source>
</evidence>
<organism evidence="1">
    <name type="scientific">Oryza brachyantha</name>
    <name type="common">malo sina</name>
    <dbReference type="NCBI Taxonomy" id="4533"/>
    <lineage>
        <taxon>Eukaryota</taxon>
        <taxon>Viridiplantae</taxon>
        <taxon>Streptophyta</taxon>
        <taxon>Embryophyta</taxon>
        <taxon>Tracheophyta</taxon>
        <taxon>Spermatophyta</taxon>
        <taxon>Magnoliopsida</taxon>
        <taxon>Liliopsida</taxon>
        <taxon>Poales</taxon>
        <taxon>Poaceae</taxon>
        <taxon>BOP clade</taxon>
        <taxon>Oryzoideae</taxon>
        <taxon>Oryzeae</taxon>
        <taxon>Oryzinae</taxon>
        <taxon>Oryza</taxon>
    </lineage>
</organism>
<dbReference type="EnsemblPlants" id="OB11G26940.1">
    <property type="protein sequence ID" value="OB11G26940.1"/>
    <property type="gene ID" value="OB11G26940"/>
</dbReference>
<evidence type="ECO:0000313" key="2">
    <source>
        <dbReference type="Proteomes" id="UP000006038"/>
    </source>
</evidence>
<proteinExistence type="predicted"/>
<name>J3NA58_ORYBR</name>
<reference evidence="1" key="1">
    <citation type="journal article" date="2013" name="Nat. Commun.">
        <title>Whole-genome sequencing of Oryza brachyantha reveals mechanisms underlying Oryza genome evolution.</title>
        <authorList>
            <person name="Chen J."/>
            <person name="Huang Q."/>
            <person name="Gao D."/>
            <person name="Wang J."/>
            <person name="Lang Y."/>
            <person name="Liu T."/>
            <person name="Li B."/>
            <person name="Bai Z."/>
            <person name="Luis Goicoechea J."/>
            <person name="Liang C."/>
            <person name="Chen C."/>
            <person name="Zhang W."/>
            <person name="Sun S."/>
            <person name="Liao Y."/>
            <person name="Zhang X."/>
            <person name="Yang L."/>
            <person name="Song C."/>
            <person name="Wang M."/>
            <person name="Shi J."/>
            <person name="Liu G."/>
            <person name="Liu J."/>
            <person name="Zhou H."/>
            <person name="Zhou W."/>
            <person name="Yu Q."/>
            <person name="An N."/>
            <person name="Chen Y."/>
            <person name="Cai Q."/>
            <person name="Wang B."/>
            <person name="Liu B."/>
            <person name="Min J."/>
            <person name="Huang Y."/>
            <person name="Wu H."/>
            <person name="Li Z."/>
            <person name="Zhang Y."/>
            <person name="Yin Y."/>
            <person name="Song W."/>
            <person name="Jiang J."/>
            <person name="Jackson S.A."/>
            <person name="Wing R.A."/>
            <person name="Wang J."/>
            <person name="Chen M."/>
        </authorList>
    </citation>
    <scope>NUCLEOTIDE SEQUENCE [LARGE SCALE GENOMIC DNA]</scope>
    <source>
        <strain evidence="1">cv. IRGC 101232</strain>
    </source>
</reference>
<protein>
    <submittedName>
        <fullName evidence="1">Uncharacterized protein</fullName>
    </submittedName>
</protein>
<reference evidence="1" key="2">
    <citation type="submission" date="2013-04" db="UniProtKB">
        <authorList>
            <consortium name="EnsemblPlants"/>
        </authorList>
    </citation>
    <scope>IDENTIFICATION</scope>
</reference>
<dbReference type="Proteomes" id="UP000006038">
    <property type="component" value="Chromosome 11"/>
</dbReference>
<accession>J3NA58</accession>
<sequence>MTLSCRSHFINQCQQSSQTKSAYKETSLMKFFTILCVGPNELLHEYSDEHLSLMTYGVEKFPSFYSASGPSKA</sequence>
<dbReference type="HOGENOM" id="CLU_2708745_0_0_1"/>
<keyword evidence="2" id="KW-1185">Reference proteome</keyword>
<dbReference type="Gramene" id="OB11G26940.1">
    <property type="protein sequence ID" value="OB11G26940.1"/>
    <property type="gene ID" value="OB11G26940"/>
</dbReference>
<dbReference type="AlphaFoldDB" id="J3NA58"/>